<sequence>MDAVLLFSSQHGFWSKERGWVQDISEAEFLPSESSVVVRFKSTQDVNTVRLSSCKNYMPYDFFSMADKLMRLPQHKKMKRLLYRKLNTLTKSRGRPLTLDEKVETYTNVLQSKTDCYAVVGKNGMVTLFSKNDCKPAEKAPVVGPFIQRKRKVQSSNKNKTQRCVA</sequence>
<dbReference type="RefSeq" id="WP_071960974.1">
    <property type="nucleotide sequence ID" value="NZ_CP018025.1"/>
</dbReference>
<gene>
    <name evidence="1" type="ORF">BM524_20890</name>
</gene>
<reference evidence="1 2" key="1">
    <citation type="submission" date="2016-11" db="EMBL/GenBank/DDBJ databases">
        <title>Networking in microbes: conjugative elements and plasmids in the genus Alteromonas.</title>
        <authorList>
            <person name="Lopez-Perez M."/>
            <person name="Ramon-Marco N."/>
            <person name="Rodriguez-Valera F."/>
        </authorList>
    </citation>
    <scope>NUCLEOTIDE SEQUENCE [LARGE SCALE GENOMIC DNA]</scope>
    <source>
        <strain evidence="1 2">CP48</strain>
        <plasmid evidence="2">pamcp48-600</plasmid>
    </source>
</reference>
<keyword evidence="1" id="KW-0614">Plasmid</keyword>
<geneLocation type="plasmid" evidence="2">
    <name>pamcp48-600</name>
</geneLocation>
<protein>
    <submittedName>
        <fullName evidence="1">Uncharacterized protein</fullName>
    </submittedName>
</protein>
<organism evidence="1 2">
    <name type="scientific">Alteromonas mediterranea</name>
    <dbReference type="NCBI Taxonomy" id="314275"/>
    <lineage>
        <taxon>Bacteria</taxon>
        <taxon>Pseudomonadati</taxon>
        <taxon>Pseudomonadota</taxon>
        <taxon>Gammaproteobacteria</taxon>
        <taxon>Alteromonadales</taxon>
        <taxon>Alteromonadaceae</taxon>
        <taxon>Alteromonas/Salinimonas group</taxon>
        <taxon>Alteromonas</taxon>
    </lineage>
</organism>
<dbReference type="AlphaFoldDB" id="A0AAC9JGV1"/>
<dbReference type="EMBL" id="CP018025">
    <property type="protein sequence ID" value="APD92360.1"/>
    <property type="molecule type" value="Genomic_DNA"/>
</dbReference>
<proteinExistence type="predicted"/>
<evidence type="ECO:0000313" key="2">
    <source>
        <dbReference type="Proteomes" id="UP000182101"/>
    </source>
</evidence>
<accession>A0AAC9JGV1</accession>
<evidence type="ECO:0000313" key="1">
    <source>
        <dbReference type="EMBL" id="APD92360.1"/>
    </source>
</evidence>
<name>A0AAC9JGV1_9ALTE</name>
<dbReference type="Proteomes" id="UP000182101">
    <property type="component" value="Plasmid pAMCP48-600"/>
</dbReference>